<feature type="compositionally biased region" description="Basic and acidic residues" evidence="1">
    <location>
        <begin position="1"/>
        <end position="11"/>
    </location>
</feature>
<dbReference type="STRING" id="1157490.EL26_02035"/>
<dbReference type="AlphaFoldDB" id="A0A074LXG7"/>
<sequence length="96" mass="10771">MSRAEEIEYRLRGPLQKSSPAQKAQPFHLHEESVFFSSIRRESNAAGDTKGTPTTAAGRKYLTGMMQLHPRVFGKKLQGAMAIFTVNLKRILNLKP</sequence>
<evidence type="ECO:0000313" key="3">
    <source>
        <dbReference type="Proteomes" id="UP000027931"/>
    </source>
</evidence>
<reference evidence="2 3" key="1">
    <citation type="journal article" date="2013" name="Int. J. Syst. Evol. Microbiol.">
        <title>Tumebacillus flagellatus sp. nov., an alpha-amylase/pullulanase-producing bacterium isolated from cassava wastewater.</title>
        <authorList>
            <person name="Wang Q."/>
            <person name="Xie N."/>
            <person name="Qin Y."/>
            <person name="Shen N."/>
            <person name="Zhu J."/>
            <person name="Mi H."/>
            <person name="Huang R."/>
        </authorList>
    </citation>
    <scope>NUCLEOTIDE SEQUENCE [LARGE SCALE GENOMIC DNA]</scope>
    <source>
        <strain evidence="2 3">GST4</strain>
    </source>
</reference>
<proteinExistence type="predicted"/>
<gene>
    <name evidence="2" type="ORF">EL26_02035</name>
</gene>
<dbReference type="RefSeq" id="WP_038083922.1">
    <property type="nucleotide sequence ID" value="NZ_JMIR01000002.1"/>
</dbReference>
<dbReference type="Proteomes" id="UP000027931">
    <property type="component" value="Unassembled WGS sequence"/>
</dbReference>
<dbReference type="EMBL" id="JMIR01000002">
    <property type="protein sequence ID" value="KEO84813.1"/>
    <property type="molecule type" value="Genomic_DNA"/>
</dbReference>
<organism evidence="2 3">
    <name type="scientific">Tumebacillus flagellatus</name>
    <dbReference type="NCBI Taxonomy" id="1157490"/>
    <lineage>
        <taxon>Bacteria</taxon>
        <taxon>Bacillati</taxon>
        <taxon>Bacillota</taxon>
        <taxon>Bacilli</taxon>
        <taxon>Bacillales</taxon>
        <taxon>Alicyclobacillaceae</taxon>
        <taxon>Tumebacillus</taxon>
    </lineage>
</organism>
<evidence type="ECO:0000313" key="2">
    <source>
        <dbReference type="EMBL" id="KEO84813.1"/>
    </source>
</evidence>
<keyword evidence="3" id="KW-1185">Reference proteome</keyword>
<comment type="caution">
    <text evidence="2">The sequence shown here is derived from an EMBL/GenBank/DDBJ whole genome shotgun (WGS) entry which is preliminary data.</text>
</comment>
<name>A0A074LXG7_9BACL</name>
<feature type="region of interest" description="Disordered" evidence="1">
    <location>
        <begin position="1"/>
        <end position="29"/>
    </location>
</feature>
<protein>
    <submittedName>
        <fullName evidence="2">Uncharacterized protein</fullName>
    </submittedName>
</protein>
<evidence type="ECO:0000256" key="1">
    <source>
        <dbReference type="SAM" id="MobiDB-lite"/>
    </source>
</evidence>
<accession>A0A074LXG7</accession>